<organism evidence="3 4">
    <name type="scientific">Natronobacterium texcoconense</name>
    <dbReference type="NCBI Taxonomy" id="1095778"/>
    <lineage>
        <taxon>Archaea</taxon>
        <taxon>Methanobacteriati</taxon>
        <taxon>Methanobacteriota</taxon>
        <taxon>Stenosarchaea group</taxon>
        <taxon>Halobacteria</taxon>
        <taxon>Halobacteriales</taxon>
        <taxon>Natrialbaceae</taxon>
        <taxon>Natronobacterium</taxon>
    </lineage>
</organism>
<protein>
    <recommendedName>
        <fullName evidence="2">DUF7311 domain-containing protein</fullName>
    </recommendedName>
</protein>
<dbReference type="RefSeq" id="WP_090375552.1">
    <property type="nucleotide sequence ID" value="NZ_FNLC01000001.1"/>
</dbReference>
<feature type="region of interest" description="Disordered" evidence="1">
    <location>
        <begin position="51"/>
        <end position="71"/>
    </location>
</feature>
<dbReference type="EMBL" id="FNLC01000001">
    <property type="protein sequence ID" value="SDQ18854.1"/>
    <property type="molecule type" value="Genomic_DNA"/>
</dbReference>
<dbReference type="OrthoDB" id="204975at2157"/>
<accession>A0A1H0YUN3</accession>
<dbReference type="STRING" id="1095778.SAMN04489842_0012"/>
<gene>
    <name evidence="3" type="ORF">SAMN04489842_0012</name>
</gene>
<evidence type="ECO:0000256" key="1">
    <source>
        <dbReference type="SAM" id="MobiDB-lite"/>
    </source>
</evidence>
<feature type="domain" description="DUF7311" evidence="2">
    <location>
        <begin position="1"/>
        <end position="151"/>
    </location>
</feature>
<dbReference type="Proteomes" id="UP000198848">
    <property type="component" value="Unassembled WGS sequence"/>
</dbReference>
<evidence type="ECO:0000313" key="4">
    <source>
        <dbReference type="Proteomes" id="UP000198848"/>
    </source>
</evidence>
<dbReference type="AlphaFoldDB" id="A0A1H0YUN3"/>
<reference evidence="4" key="1">
    <citation type="submission" date="2016-10" db="EMBL/GenBank/DDBJ databases">
        <authorList>
            <person name="Varghese N."/>
            <person name="Submissions S."/>
        </authorList>
    </citation>
    <scope>NUCLEOTIDE SEQUENCE [LARGE SCALE GENOMIC DNA]</scope>
    <source>
        <strain evidence="4">DSM 24767</strain>
    </source>
</reference>
<proteinExistence type="predicted"/>
<dbReference type="Pfam" id="PF23993">
    <property type="entry name" value="DUF7311"/>
    <property type="match status" value="1"/>
</dbReference>
<evidence type="ECO:0000313" key="3">
    <source>
        <dbReference type="EMBL" id="SDQ18854.1"/>
    </source>
</evidence>
<sequence>MIRYVLVALLAVALVALSIPAIDHAAAVSTERQFQSDLAAIDDAAVSLLENEEPTPDGVPAPRRTVSLPFPDDSLTSTPVEYLRIERIHETGSLATFAATGRSEHQHPIDAPIVHADPHENETVELGGVGEHRTLTLTVERDERDEPVVVASQ</sequence>
<name>A0A1H0YUN3_NATTX</name>
<keyword evidence="4" id="KW-1185">Reference proteome</keyword>
<dbReference type="InterPro" id="IPR055735">
    <property type="entry name" value="DUF7311"/>
</dbReference>
<evidence type="ECO:0000259" key="2">
    <source>
        <dbReference type="Pfam" id="PF23993"/>
    </source>
</evidence>